<gene>
    <name evidence="2" type="ORF">QTN89_14380</name>
</gene>
<keyword evidence="1" id="KW-0812">Transmembrane</keyword>
<protein>
    <recommendedName>
        <fullName evidence="4">Prepilin-type N-terminal cleavage/methylation domain-containing protein</fullName>
    </recommendedName>
</protein>
<keyword evidence="1" id="KW-1133">Transmembrane helix</keyword>
<dbReference type="RefSeq" id="WP_289164274.1">
    <property type="nucleotide sequence ID" value="NZ_JASZZN010000009.1"/>
</dbReference>
<feature type="transmembrane region" description="Helical" evidence="1">
    <location>
        <begin position="30"/>
        <end position="48"/>
    </location>
</feature>
<keyword evidence="1" id="KW-0472">Membrane</keyword>
<reference evidence="2 3" key="1">
    <citation type="submission" date="2023-06" db="EMBL/GenBank/DDBJ databases">
        <title>Roseiconus lacunae JC819 isolated from Gulf of Mannar region, Tamil Nadu.</title>
        <authorList>
            <person name="Pk S."/>
            <person name="Ch S."/>
            <person name="Ch V.R."/>
        </authorList>
    </citation>
    <scope>NUCLEOTIDE SEQUENCE [LARGE SCALE GENOMIC DNA]</scope>
    <source>
        <strain evidence="2 3">JC819</strain>
    </source>
</reference>
<evidence type="ECO:0008006" key="4">
    <source>
        <dbReference type="Google" id="ProtNLM"/>
    </source>
</evidence>
<dbReference type="EMBL" id="JASZZN010000009">
    <property type="protein sequence ID" value="MDM4016629.1"/>
    <property type="molecule type" value="Genomic_DNA"/>
</dbReference>
<evidence type="ECO:0000313" key="2">
    <source>
        <dbReference type="EMBL" id="MDM4016629.1"/>
    </source>
</evidence>
<proteinExistence type="predicted"/>
<comment type="caution">
    <text evidence="2">The sequence shown here is derived from an EMBL/GenBank/DDBJ whole genome shotgun (WGS) entry which is preliminary data.</text>
</comment>
<name>A0ABT7PJG3_9BACT</name>
<accession>A0ABT7PJG3</accession>
<organism evidence="2 3">
    <name type="scientific">Roseiconus lacunae</name>
    <dbReference type="NCBI Taxonomy" id="2605694"/>
    <lineage>
        <taxon>Bacteria</taxon>
        <taxon>Pseudomonadati</taxon>
        <taxon>Planctomycetota</taxon>
        <taxon>Planctomycetia</taxon>
        <taxon>Pirellulales</taxon>
        <taxon>Pirellulaceae</taxon>
        <taxon>Roseiconus</taxon>
    </lineage>
</organism>
<dbReference type="Proteomes" id="UP001239462">
    <property type="component" value="Unassembled WGS sequence"/>
</dbReference>
<keyword evidence="3" id="KW-1185">Reference proteome</keyword>
<evidence type="ECO:0000313" key="3">
    <source>
        <dbReference type="Proteomes" id="UP001239462"/>
    </source>
</evidence>
<sequence length="162" mass="18206">MRCDGSDRVTSHKTVRRDYLRRAGQTMLELIAATTIISVAIVPALRLIRQRIEVSSDLRHYEWLHCRCVAKVEQAMARTSASWLMTTQQGVLGNVDRTPFRYALVTSDQPSAGGVPGKLAVIDVLAYRDQNRNGTFDSNEIKVRLATKVAKTLTYQEIANDR</sequence>
<evidence type="ECO:0000256" key="1">
    <source>
        <dbReference type="SAM" id="Phobius"/>
    </source>
</evidence>